<protein>
    <submittedName>
        <fullName evidence="1">Uncharacterized protein</fullName>
    </submittedName>
</protein>
<dbReference type="Proteomes" id="UP000320431">
    <property type="component" value="Unassembled WGS sequence"/>
</dbReference>
<comment type="caution">
    <text evidence="1">The sequence shown here is derived from an EMBL/GenBank/DDBJ whole genome shotgun (WGS) entry which is preliminary data.</text>
</comment>
<dbReference type="PANTHER" id="PTHR32305">
    <property type="match status" value="1"/>
</dbReference>
<dbReference type="NCBIfam" id="TIGR03696">
    <property type="entry name" value="Rhs_assc_core"/>
    <property type="match status" value="1"/>
</dbReference>
<dbReference type="NCBIfam" id="TIGR01643">
    <property type="entry name" value="YD_repeat_2x"/>
    <property type="match status" value="1"/>
</dbReference>
<dbReference type="InterPro" id="IPR031325">
    <property type="entry name" value="RHS_repeat"/>
</dbReference>
<proteinExistence type="predicted"/>
<dbReference type="InterPro" id="IPR029060">
    <property type="entry name" value="PIN-like_dom_sf"/>
</dbReference>
<name>A0A508A9N8_9GAMM</name>
<gene>
    <name evidence="1" type="ORF">FKV24_014935</name>
</gene>
<dbReference type="InterPro" id="IPR022385">
    <property type="entry name" value="Rhs_assc_core"/>
</dbReference>
<evidence type="ECO:0000313" key="2">
    <source>
        <dbReference type="Proteomes" id="UP000320431"/>
    </source>
</evidence>
<dbReference type="EMBL" id="VICD02000257">
    <property type="protein sequence ID" value="KAB8172337.1"/>
    <property type="molecule type" value="Genomic_DNA"/>
</dbReference>
<dbReference type="PANTHER" id="PTHR32305:SF15">
    <property type="entry name" value="PROTEIN RHSA-RELATED"/>
    <property type="match status" value="1"/>
</dbReference>
<dbReference type="Gene3D" id="2.180.10.10">
    <property type="entry name" value="RHS repeat-associated core"/>
    <property type="match status" value="1"/>
</dbReference>
<dbReference type="RefSeq" id="WP_141482954.1">
    <property type="nucleotide sequence ID" value="NZ_VICD02000257.1"/>
</dbReference>
<sequence length="620" mass="66932">MRKVQTTAGQAFTVRYAYTLGRKLAATTYPDGTVVDNVRDSQERIEEIGVALAGGSRQVLLDSASYYPAGPSAGWTFGNGRVMSRTYDKDYRASTIQDAGVGGLDIGLRYDNAGHLTQLTNAALATTPRMRYDYDALGRLTARKDASDVVLESYSYDATGNRLTLGRWYTVSDPNAPPGGNDTIDEFQTHAYSYPVDSHRLTQAGPTPRSYDTAGNLTVIGDKNAPGGHYDKEYFYNDANRLKQVNSGDAVSTTVLATYKYNGRGEQVLRATTVSTVFVYDEAGHLLGQYGITGAPIQQYVWMDDQPVGVIAGSSLHYVEADHLGTPRAIIDATRQVAIWTLDLATESFGDTAPNVDPDGDGTSFVYDLRFPGQRYDAASGLYYNYYRDYDPSVGRYTQTDPIGQMGGLAVYGYAGNSPLLYTDPTGELIPFLAIAGGVWVVIEVVLAVHDVIDTYQTVTNPCISNVRKGIAVGLLAAGLFLPGGGYSKIDDVLGFAGRKAKKVLLDSNVTTGLKADSTLAGRILPGDVPVKSYVTIPEMRNAVGHGNLRGVPGAAYDLPTFLRRPSLDTRINLRGQLPDRPGRFGDGIIGAQAIESNMTLITNDKALMEVVQRMGGEVR</sequence>
<dbReference type="InterPro" id="IPR050708">
    <property type="entry name" value="T6SS_VgrG/RHS"/>
</dbReference>
<organism evidence="1 2">
    <name type="scientific">Marilutibacter maris</name>
    <dbReference type="NCBI Taxonomy" id="1605891"/>
    <lineage>
        <taxon>Bacteria</taxon>
        <taxon>Pseudomonadati</taxon>
        <taxon>Pseudomonadota</taxon>
        <taxon>Gammaproteobacteria</taxon>
        <taxon>Lysobacterales</taxon>
        <taxon>Lysobacteraceae</taxon>
        <taxon>Marilutibacter</taxon>
    </lineage>
</organism>
<dbReference type="Pfam" id="PF05593">
    <property type="entry name" value="RHS_repeat"/>
    <property type="match status" value="1"/>
</dbReference>
<dbReference type="SUPFAM" id="SSF88723">
    <property type="entry name" value="PIN domain-like"/>
    <property type="match status" value="1"/>
</dbReference>
<dbReference type="AlphaFoldDB" id="A0A508A9N8"/>
<accession>A0A508A9N8</accession>
<reference evidence="1 2" key="1">
    <citation type="submission" date="2019-10" db="EMBL/GenBank/DDBJ databases">
        <title>Lysobacter alkalisoli sp. nov., isolated from saline-alkaline soil.</title>
        <authorList>
            <person name="Sun J.-Q."/>
        </authorList>
    </citation>
    <scope>NUCLEOTIDE SEQUENCE [LARGE SCALE GENOMIC DNA]</scope>
    <source>
        <strain evidence="1 2">KCTC 42381</strain>
    </source>
</reference>
<evidence type="ECO:0000313" key="1">
    <source>
        <dbReference type="EMBL" id="KAB8172337.1"/>
    </source>
</evidence>
<dbReference type="InterPro" id="IPR006530">
    <property type="entry name" value="YD"/>
</dbReference>